<sequence>MAVQRGSDYTRTIDDVVEAHRVALQALNHRIHSNPELCYEEFMAHDACVEFLTKAGCKVTPHAYGLSTSFEAEYSQGTGGRIIVLNAEYDALPGIGHACGHNLIGVGSIAAFLSAVAQLKASNVAGTVRVLGTPAEEGGGGKVALIKKGAYESVDACIMAHPAPLRLNYPIPYVGNIYVPHNAISKFQIKFKGQNAHAAADPWNGRNALDAVVMAYSAIGLLRQQTEDDCRMHGVIVNGGLKQNIIPDLTVLDYAVRAPSLGKLQAVKTRVIDCCEGAAKAAGCTVEFVDTITCADVRPNKAICSVIKEESDKLGYPLLCDFNFPRNPASTDQGNVTYITPGLQFIYGIPADEGCFNHTIGFHTSSGTEEAFDRTLTIAKIMAATVWKILSNDEVALAMKEEFEADKAEREANGEKEGEDAIISRWIIKANGTDSVGKCCCSQNQS</sequence>
<dbReference type="Pfam" id="PF01546">
    <property type="entry name" value="Peptidase_M20"/>
    <property type="match status" value="1"/>
</dbReference>
<dbReference type="SUPFAM" id="SSF55031">
    <property type="entry name" value="Bacterial exopeptidase dimerisation domain"/>
    <property type="match status" value="1"/>
</dbReference>
<name>A0A1J7I9X2_9PEZI</name>
<dbReference type="NCBIfam" id="TIGR01891">
    <property type="entry name" value="amidohydrolases"/>
    <property type="match status" value="1"/>
</dbReference>
<dbReference type="Proteomes" id="UP000182658">
    <property type="component" value="Unassembled WGS sequence"/>
</dbReference>
<dbReference type="PANTHER" id="PTHR30575">
    <property type="entry name" value="PEPTIDASE M20"/>
    <property type="match status" value="1"/>
</dbReference>
<evidence type="ECO:0000256" key="1">
    <source>
        <dbReference type="ARBA" id="ARBA00006247"/>
    </source>
</evidence>
<evidence type="ECO:0000259" key="3">
    <source>
        <dbReference type="Pfam" id="PF07687"/>
    </source>
</evidence>
<keyword evidence="4" id="KW-0378">Hydrolase</keyword>
<dbReference type="Gene3D" id="3.40.630.10">
    <property type="entry name" value="Zn peptidases"/>
    <property type="match status" value="1"/>
</dbReference>
<evidence type="ECO:0000256" key="2">
    <source>
        <dbReference type="PIRNR" id="PIRNR037226"/>
    </source>
</evidence>
<keyword evidence="5" id="KW-1185">Reference proteome</keyword>
<dbReference type="PIRSF" id="PIRSF037226">
    <property type="entry name" value="Amidohydrolase_ACY1L2_prd"/>
    <property type="match status" value="1"/>
</dbReference>
<dbReference type="InterPro" id="IPR017439">
    <property type="entry name" value="Amidohydrolase"/>
</dbReference>
<dbReference type="AlphaFoldDB" id="A0A1J7I9X2"/>
<keyword evidence="4" id="KW-0121">Carboxypeptidase</keyword>
<keyword evidence="4" id="KW-0645">Protease</keyword>
<dbReference type="CDD" id="cd03887">
    <property type="entry name" value="M20_Acy1L2"/>
    <property type="match status" value="1"/>
</dbReference>
<evidence type="ECO:0000313" key="5">
    <source>
        <dbReference type="Proteomes" id="UP000182658"/>
    </source>
</evidence>
<dbReference type="SUPFAM" id="SSF53187">
    <property type="entry name" value="Zn-dependent exopeptidases"/>
    <property type="match status" value="1"/>
</dbReference>
<evidence type="ECO:0000313" key="4">
    <source>
        <dbReference type="EMBL" id="OIW24479.1"/>
    </source>
</evidence>
<dbReference type="Gene3D" id="3.30.70.360">
    <property type="match status" value="1"/>
</dbReference>
<dbReference type="EMBL" id="KV875103">
    <property type="protein sequence ID" value="OIW24479.1"/>
    <property type="molecule type" value="Genomic_DNA"/>
</dbReference>
<organism evidence="4 5">
    <name type="scientific">Coniochaeta ligniaria NRRL 30616</name>
    <dbReference type="NCBI Taxonomy" id="1408157"/>
    <lineage>
        <taxon>Eukaryota</taxon>
        <taxon>Fungi</taxon>
        <taxon>Dikarya</taxon>
        <taxon>Ascomycota</taxon>
        <taxon>Pezizomycotina</taxon>
        <taxon>Sordariomycetes</taxon>
        <taxon>Sordariomycetidae</taxon>
        <taxon>Coniochaetales</taxon>
        <taxon>Coniochaetaceae</taxon>
        <taxon>Coniochaeta</taxon>
    </lineage>
</organism>
<protein>
    <recommendedName>
        <fullName evidence="2">Peptidase M20 domain-containing protein 2</fullName>
    </recommendedName>
</protein>
<feature type="domain" description="Peptidase M20 dimerisation" evidence="3">
    <location>
        <begin position="184"/>
        <end position="279"/>
    </location>
</feature>
<dbReference type="FunFam" id="3.30.70.360:FF:000004">
    <property type="entry name" value="Peptidase M20 domain-containing protein 2"/>
    <property type="match status" value="1"/>
</dbReference>
<dbReference type="GO" id="GO:0016805">
    <property type="term" value="F:dipeptidase activity"/>
    <property type="evidence" value="ECO:0007669"/>
    <property type="project" value="InterPro"/>
</dbReference>
<dbReference type="InterPro" id="IPR002933">
    <property type="entry name" value="Peptidase_M20"/>
</dbReference>
<dbReference type="GO" id="GO:0004180">
    <property type="term" value="F:carboxypeptidase activity"/>
    <property type="evidence" value="ECO:0007669"/>
    <property type="project" value="UniProtKB-KW"/>
</dbReference>
<dbReference type="InParanoid" id="A0A1J7I9X2"/>
<reference evidence="4 5" key="1">
    <citation type="submission" date="2016-10" db="EMBL/GenBank/DDBJ databases">
        <title>Draft genome sequence of Coniochaeta ligniaria NRRL30616, a lignocellulolytic fungus for bioabatement of inhibitors in plant biomass hydrolysates.</title>
        <authorList>
            <consortium name="DOE Joint Genome Institute"/>
            <person name="Jimenez D.J."/>
            <person name="Hector R.E."/>
            <person name="Riley R."/>
            <person name="Sun H."/>
            <person name="Grigoriev I.V."/>
            <person name="Van Elsas J.D."/>
            <person name="Nichols N.N."/>
        </authorList>
    </citation>
    <scope>NUCLEOTIDE SEQUENCE [LARGE SCALE GENOMIC DNA]</scope>
    <source>
        <strain evidence="4 5">NRRL 30616</strain>
    </source>
</reference>
<dbReference type="Pfam" id="PF07687">
    <property type="entry name" value="M20_dimer"/>
    <property type="match status" value="1"/>
</dbReference>
<gene>
    <name evidence="4" type="ORF">CONLIGDRAFT_691805</name>
</gene>
<dbReference type="InterPro" id="IPR052030">
    <property type="entry name" value="Peptidase_M20/M20A_hydrolases"/>
</dbReference>
<dbReference type="InterPro" id="IPR036264">
    <property type="entry name" value="Bact_exopeptidase_dim_dom"/>
</dbReference>
<accession>A0A1J7I9X2</accession>
<dbReference type="OrthoDB" id="6119954at2759"/>
<dbReference type="PANTHER" id="PTHR30575:SF0">
    <property type="entry name" value="XAA-ARG DIPEPTIDASE"/>
    <property type="match status" value="1"/>
</dbReference>
<dbReference type="InterPro" id="IPR011650">
    <property type="entry name" value="Peptidase_M20_dimer"/>
</dbReference>
<proteinExistence type="inferred from homology"/>
<comment type="similarity">
    <text evidence="1 2">Belongs to the peptidase M20A family.</text>
</comment>
<dbReference type="InterPro" id="IPR017144">
    <property type="entry name" value="Xaa-Arg_dipeptidase"/>
</dbReference>